<dbReference type="InterPro" id="IPR001680">
    <property type="entry name" value="WD40_rpt"/>
</dbReference>
<dbReference type="GO" id="GO:0000347">
    <property type="term" value="C:THO complex"/>
    <property type="evidence" value="ECO:0007669"/>
    <property type="project" value="TreeGrafter"/>
</dbReference>
<dbReference type="PANTHER" id="PTHR44411:SF1">
    <property type="entry name" value="THO COMPLEX SUBUNIT 6 HOMOLOG"/>
    <property type="match status" value="1"/>
</dbReference>
<evidence type="ECO:0000313" key="5">
    <source>
        <dbReference type="Proteomes" id="UP000232323"/>
    </source>
</evidence>
<dbReference type="PROSITE" id="PS50082">
    <property type="entry name" value="WD_REPEATS_2"/>
    <property type="match status" value="2"/>
</dbReference>
<dbReference type="GO" id="GO:0000346">
    <property type="term" value="C:transcription export complex"/>
    <property type="evidence" value="ECO:0007669"/>
    <property type="project" value="TreeGrafter"/>
</dbReference>
<feature type="repeat" description="WD" evidence="3">
    <location>
        <begin position="92"/>
        <end position="125"/>
    </location>
</feature>
<accession>A0A250XBV8</accession>
<keyword evidence="5" id="KW-1185">Reference proteome</keyword>
<dbReference type="GO" id="GO:0006406">
    <property type="term" value="P:mRNA export from nucleus"/>
    <property type="evidence" value="ECO:0007669"/>
    <property type="project" value="TreeGrafter"/>
</dbReference>
<dbReference type="SUPFAM" id="SSF50978">
    <property type="entry name" value="WD40 repeat-like"/>
    <property type="match status" value="1"/>
</dbReference>
<dbReference type="Pfam" id="PF00400">
    <property type="entry name" value="WD40"/>
    <property type="match status" value="2"/>
</dbReference>
<dbReference type="InterPro" id="IPR036322">
    <property type="entry name" value="WD40_repeat_dom_sf"/>
</dbReference>
<comment type="caution">
    <text evidence="4">The sequence shown here is derived from an EMBL/GenBank/DDBJ whole genome shotgun (WGS) entry which is preliminary data.</text>
</comment>
<dbReference type="STRING" id="1157962.A0A250XBV8"/>
<proteinExistence type="inferred from homology"/>
<evidence type="ECO:0000256" key="1">
    <source>
        <dbReference type="ARBA" id="ARBA00009728"/>
    </source>
</evidence>
<protein>
    <submittedName>
        <fullName evidence="4">Uncharacterized protein</fullName>
    </submittedName>
</protein>
<sequence length="400" mass="43037">MTKSDQGQWDCRHFDTTAYREQIMKERTERHATFFSVVFLQVYRVHGIPEEDTKLECAAATCSSGKIRLFSIQELMMCWATKKRPSSELFSWQAHVGAVYSLLFLPSERVLVSGGDDGWLRGWQLTDVHVDRNVQSSQNVPSHAPQLLWETKIVRVDTLLGGTGLTPGINCAAANPQSQVVYIGASDGGVHTFDASSGGALMHSLPGHVAGVLSIDMEPSSCSLATGSEDGTVRVWDCRIRGVAECVSVLNPWDGVELPLQNPALYLQSVKSPYVSVVRFASDGAWLLVGTGNSALTLWSVTLKALAKQQALPFVPQAVSMITGGEILVAGSASQLLRYRFSSLSDEAPSKHALASASVYGMDVHPITGTTLLCGAGGVIELLSSYGTRIGAIFPTGFDD</sequence>
<dbReference type="InterPro" id="IPR042626">
    <property type="entry name" value="THOC6"/>
</dbReference>
<dbReference type="OrthoDB" id="273067at2759"/>
<dbReference type="PANTHER" id="PTHR44411">
    <property type="entry name" value="THO COMPLEX SUBUNIT 6 HOMOLOG"/>
    <property type="match status" value="1"/>
</dbReference>
<evidence type="ECO:0000256" key="3">
    <source>
        <dbReference type="PROSITE-ProRule" id="PRU00221"/>
    </source>
</evidence>
<comment type="similarity">
    <text evidence="1">Belongs to the WD repeat THOC6 family.</text>
</comment>
<dbReference type="EMBL" id="BEGY01000053">
    <property type="protein sequence ID" value="GAX80536.1"/>
    <property type="molecule type" value="Genomic_DNA"/>
</dbReference>
<name>A0A250XBV8_9CHLO</name>
<evidence type="ECO:0000313" key="4">
    <source>
        <dbReference type="EMBL" id="GAX80536.1"/>
    </source>
</evidence>
<dbReference type="SMART" id="SM00320">
    <property type="entry name" value="WD40"/>
    <property type="match status" value="4"/>
</dbReference>
<dbReference type="AlphaFoldDB" id="A0A250XBV8"/>
<dbReference type="Proteomes" id="UP000232323">
    <property type="component" value="Unassembled WGS sequence"/>
</dbReference>
<keyword evidence="2 3" id="KW-0853">WD repeat</keyword>
<organism evidence="4 5">
    <name type="scientific">Chlamydomonas eustigma</name>
    <dbReference type="NCBI Taxonomy" id="1157962"/>
    <lineage>
        <taxon>Eukaryota</taxon>
        <taxon>Viridiplantae</taxon>
        <taxon>Chlorophyta</taxon>
        <taxon>core chlorophytes</taxon>
        <taxon>Chlorophyceae</taxon>
        <taxon>CS clade</taxon>
        <taxon>Chlamydomonadales</taxon>
        <taxon>Chlamydomonadaceae</taxon>
        <taxon>Chlamydomonas</taxon>
    </lineage>
</organism>
<evidence type="ECO:0000256" key="2">
    <source>
        <dbReference type="ARBA" id="ARBA00022574"/>
    </source>
</evidence>
<dbReference type="InterPro" id="IPR015943">
    <property type="entry name" value="WD40/YVTN_repeat-like_dom_sf"/>
</dbReference>
<reference evidence="4 5" key="1">
    <citation type="submission" date="2017-08" db="EMBL/GenBank/DDBJ databases">
        <title>Acidophilic green algal genome provides insights into adaptation to an acidic environment.</title>
        <authorList>
            <person name="Hirooka S."/>
            <person name="Hirose Y."/>
            <person name="Kanesaki Y."/>
            <person name="Higuchi S."/>
            <person name="Fujiwara T."/>
            <person name="Onuma R."/>
            <person name="Era A."/>
            <person name="Ohbayashi R."/>
            <person name="Uzuka A."/>
            <person name="Nozaki H."/>
            <person name="Yoshikawa H."/>
            <person name="Miyagishima S.Y."/>
        </authorList>
    </citation>
    <scope>NUCLEOTIDE SEQUENCE [LARGE SCALE GENOMIC DNA]</scope>
    <source>
        <strain evidence="4 5">NIES-2499</strain>
    </source>
</reference>
<dbReference type="Gene3D" id="2.130.10.10">
    <property type="entry name" value="YVTN repeat-like/Quinoprotein amine dehydrogenase"/>
    <property type="match status" value="2"/>
</dbReference>
<gene>
    <name evidence="4" type="ORF">CEUSTIGMA_g7974.t1</name>
</gene>
<feature type="repeat" description="WD" evidence="3">
    <location>
        <begin position="205"/>
        <end position="237"/>
    </location>
</feature>
<dbReference type="PROSITE" id="PS50294">
    <property type="entry name" value="WD_REPEATS_REGION"/>
    <property type="match status" value="2"/>
</dbReference>